<comment type="caution">
    <text evidence="1">The sequence shown here is derived from an EMBL/GenBank/DDBJ whole genome shotgun (WGS) entry which is preliminary data.</text>
</comment>
<proteinExistence type="predicted"/>
<dbReference type="AlphaFoldDB" id="A0A6I0EPA6"/>
<name>A0A6I0EPA6_9FIRM</name>
<keyword evidence="2" id="KW-1185">Reference proteome</keyword>
<evidence type="ECO:0000313" key="2">
    <source>
        <dbReference type="Proteomes" id="UP000468766"/>
    </source>
</evidence>
<dbReference type="RefSeq" id="WP_151620788.1">
    <property type="nucleotide sequence ID" value="NZ_WBXO01000009.1"/>
</dbReference>
<dbReference type="OrthoDB" id="9809781at2"/>
<protein>
    <recommendedName>
        <fullName evidence="3">Phosphodiester glycosidase domain-containing protein</fullName>
    </recommendedName>
</protein>
<sequence>MVKRAGLLTLVLYLFLLPVSAVYALEQQSKSVSTSGGSRTVQYIQFHPNESLELRPVFANNKVGQTESLASMAKRTGAVAAINGTFFNAYDQKDLQPMGAVMIDGTFLHLRGGPTSVGIKTDNTLSFASTNDVKIRGGINGSRVWPNNWYAWFMNHEPNSQEEIVVFTTAFRNHNLSFPGFTFIVVTGDTVTAIRKDSATIPANGFVIAYGPPTTYAVSLS</sequence>
<accession>A0A6I0EPA6</accession>
<organism evidence="1 2">
    <name type="scientific">Heliorestis acidaminivorans</name>
    <dbReference type="NCBI Taxonomy" id="553427"/>
    <lineage>
        <taxon>Bacteria</taxon>
        <taxon>Bacillati</taxon>
        <taxon>Bacillota</taxon>
        <taxon>Clostridia</taxon>
        <taxon>Eubacteriales</taxon>
        <taxon>Heliobacteriaceae</taxon>
        <taxon>Heliorestis</taxon>
    </lineage>
</organism>
<gene>
    <name evidence="1" type="ORF">F9B85_10775</name>
</gene>
<evidence type="ECO:0000313" key="1">
    <source>
        <dbReference type="EMBL" id="KAB2951768.1"/>
    </source>
</evidence>
<dbReference type="EMBL" id="WBXO01000009">
    <property type="protein sequence ID" value="KAB2951768.1"/>
    <property type="molecule type" value="Genomic_DNA"/>
</dbReference>
<reference evidence="1 2" key="1">
    <citation type="submission" date="2019-10" db="EMBL/GenBank/DDBJ databases">
        <title>Whole-genome sequence of the extremophile Heliorestis acidaminivorans DSM 24790.</title>
        <authorList>
            <person name="Kyndt J.A."/>
            <person name="Meyer T.E."/>
        </authorList>
    </citation>
    <scope>NUCLEOTIDE SEQUENCE [LARGE SCALE GENOMIC DNA]</scope>
    <source>
        <strain evidence="1 2">DSM 24790</strain>
    </source>
</reference>
<evidence type="ECO:0008006" key="3">
    <source>
        <dbReference type="Google" id="ProtNLM"/>
    </source>
</evidence>
<dbReference type="Proteomes" id="UP000468766">
    <property type="component" value="Unassembled WGS sequence"/>
</dbReference>